<dbReference type="Pfam" id="PF01261">
    <property type="entry name" value="AP_endonuc_2"/>
    <property type="match status" value="1"/>
</dbReference>
<accession>A0A7C5TIM0</accession>
<sequence length="276" mass="32061">MQGVYPLVNLSIISDEISQDFEHALKVIKELGAGYVELRTLWNRYIVDFSDNEIHNIKNMVNSYGLRVSHICSPTFKIYIDDEKGYREHLSILKRAIEITKFFDLGYTRIFTFWWQGSVEQYIDKIIEKFQPAIEIAEKEGIYLMVENEYSCFIGTGNELHLLLDKLKSKWVKALWDPGNAFLARETPYPYGYSKIKDHVIYMHLKDASVENGKFVFKPIGKGMIDYEGQLRDVANRDIVLSLETHYVPPSGSKEEGTRESFTGLIKIVERVLKKR</sequence>
<dbReference type="AlphaFoldDB" id="A0A7C5TIM0"/>
<proteinExistence type="predicted"/>
<keyword evidence="2" id="KW-0413">Isomerase</keyword>
<gene>
    <name evidence="2" type="ORF">ENM84_06275</name>
</gene>
<evidence type="ECO:0000259" key="1">
    <source>
        <dbReference type="Pfam" id="PF01261"/>
    </source>
</evidence>
<dbReference type="InterPro" id="IPR013022">
    <property type="entry name" value="Xyl_isomerase-like_TIM-brl"/>
</dbReference>
<dbReference type="EMBL" id="DRZI01000268">
    <property type="protein sequence ID" value="HHP82251.1"/>
    <property type="molecule type" value="Genomic_DNA"/>
</dbReference>
<dbReference type="InterPro" id="IPR036237">
    <property type="entry name" value="Xyl_isomerase-like_sf"/>
</dbReference>
<dbReference type="SUPFAM" id="SSF51658">
    <property type="entry name" value="Xylose isomerase-like"/>
    <property type="match status" value="1"/>
</dbReference>
<dbReference type="PANTHER" id="PTHR12110">
    <property type="entry name" value="HYDROXYPYRUVATE ISOMERASE"/>
    <property type="match status" value="1"/>
</dbReference>
<dbReference type="GO" id="GO:0016853">
    <property type="term" value="F:isomerase activity"/>
    <property type="evidence" value="ECO:0007669"/>
    <property type="project" value="UniProtKB-KW"/>
</dbReference>
<dbReference type="Gene3D" id="3.20.20.150">
    <property type="entry name" value="Divalent-metal-dependent TIM barrel enzymes"/>
    <property type="match status" value="1"/>
</dbReference>
<evidence type="ECO:0000313" key="2">
    <source>
        <dbReference type="EMBL" id="HHP82251.1"/>
    </source>
</evidence>
<reference evidence="2" key="1">
    <citation type="journal article" date="2020" name="mSystems">
        <title>Genome- and Community-Level Interaction Insights into Carbon Utilization and Element Cycling Functions of Hydrothermarchaeota in Hydrothermal Sediment.</title>
        <authorList>
            <person name="Zhou Z."/>
            <person name="Liu Y."/>
            <person name="Xu W."/>
            <person name="Pan J."/>
            <person name="Luo Z.H."/>
            <person name="Li M."/>
        </authorList>
    </citation>
    <scope>NUCLEOTIDE SEQUENCE [LARGE SCALE GENOMIC DNA]</scope>
    <source>
        <strain evidence="2">SpSt-1121</strain>
    </source>
</reference>
<name>A0A7C5TIM0_9CREN</name>
<comment type="caution">
    <text evidence="2">The sequence shown here is derived from an EMBL/GenBank/DDBJ whole genome shotgun (WGS) entry which is preliminary data.</text>
</comment>
<organism evidence="2">
    <name type="scientific">Ignisphaera aggregans</name>
    <dbReference type="NCBI Taxonomy" id="334771"/>
    <lineage>
        <taxon>Archaea</taxon>
        <taxon>Thermoproteota</taxon>
        <taxon>Thermoprotei</taxon>
        <taxon>Desulfurococcales</taxon>
        <taxon>Desulfurococcaceae</taxon>
        <taxon>Ignisphaera</taxon>
    </lineage>
</organism>
<protein>
    <submittedName>
        <fullName evidence="2">Sugar phosphate isomerase/epimerase</fullName>
    </submittedName>
</protein>
<feature type="domain" description="Xylose isomerase-like TIM barrel" evidence="1">
    <location>
        <begin position="26"/>
        <end position="262"/>
    </location>
</feature>
<dbReference type="PANTHER" id="PTHR12110:SF41">
    <property type="entry name" value="INOSOSE DEHYDRATASE"/>
    <property type="match status" value="1"/>
</dbReference>
<dbReference type="InterPro" id="IPR050312">
    <property type="entry name" value="IolE/XylAMocC-like"/>
</dbReference>